<feature type="transmembrane region" description="Helical" evidence="2">
    <location>
        <begin position="108"/>
        <end position="125"/>
    </location>
</feature>
<dbReference type="InterPro" id="IPR020846">
    <property type="entry name" value="MFS_dom"/>
</dbReference>
<dbReference type="Pfam" id="PF07690">
    <property type="entry name" value="MFS_1"/>
    <property type="match status" value="2"/>
</dbReference>
<gene>
    <name evidence="4" type="ORF">pdam_00001529</name>
</gene>
<dbReference type="GO" id="GO:0022857">
    <property type="term" value="F:transmembrane transporter activity"/>
    <property type="evidence" value="ECO:0007669"/>
    <property type="project" value="InterPro"/>
</dbReference>
<feature type="transmembrane region" description="Helical" evidence="2">
    <location>
        <begin position="248"/>
        <end position="265"/>
    </location>
</feature>
<feature type="domain" description="Major facilitator superfamily (MFS) profile" evidence="3">
    <location>
        <begin position="40"/>
        <end position="429"/>
    </location>
</feature>
<feature type="non-terminal residue" evidence="4">
    <location>
        <position position="563"/>
    </location>
</feature>
<feature type="transmembrane region" description="Helical" evidence="2">
    <location>
        <begin position="166"/>
        <end position="187"/>
    </location>
</feature>
<dbReference type="Gene3D" id="1.20.1250.20">
    <property type="entry name" value="MFS general substrate transporter like domains"/>
    <property type="match status" value="3"/>
</dbReference>
<sequence length="563" mass="61736">MITTAAPLWPAGHEETRTHCCVTCSLAAGRRVHKHDSGWAWLVGVCGCLCNVFTLGCSYSFGVIYPSLLDEFKRGKAQTAWIGSLCMSFTFFFGPLAGKLCDRFGPRAVTIIGALVSVIGLVATSQARNIFVIYLTYSTIFAFGGCCIYTSVFVIVPKYFLKYRSLATGMIAAGPGAGTFVMSPILARSIEELGWRGTFFVMAGIIASVCLLGCAFDPNAPTNPAERDVHREFEQGDKKKKHLSRNPSYLLLVFVTTIVILGNSVPQVHMARFCEEKGISLQVASTLYLVLGLCSVFARILVGRICDYKFVDQRFVYQGCLFVLGFSTLLCPLANSFPTVLVYFIAFGLFDGGQSTVANVLVLTSVQERQKARAFGLWLFCLSIIMACGPPLAGYIADSTGSYAPAFYLAGGSIITGASAFFVMYFLKRNAEEMELQTELVVIEKVTVARYWEEKGFSLQLASKLHLVLGLCSVISRILVGRLCDFKFANRRYVFRGCMFVLRFSTLLCSFASSFSSLLGYSIIFGLFHGSLSTVVNVLVLTSVHEGQRALALGFWLFCMSIM</sequence>
<feature type="transmembrane region" description="Helical" evidence="2">
    <location>
        <begin position="81"/>
        <end position="101"/>
    </location>
</feature>
<reference evidence="4 5" key="1">
    <citation type="journal article" date="2018" name="Sci. Rep.">
        <title>Comparative analysis of the Pocillopora damicornis genome highlights role of immune system in coral evolution.</title>
        <authorList>
            <person name="Cunning R."/>
            <person name="Bay R.A."/>
            <person name="Gillette P."/>
            <person name="Baker A.C."/>
            <person name="Traylor-Knowles N."/>
        </authorList>
    </citation>
    <scope>NUCLEOTIDE SEQUENCE [LARGE SCALE GENOMIC DNA]</scope>
    <source>
        <strain evidence="4">RSMAS</strain>
        <tissue evidence="4">Whole animal</tissue>
    </source>
</reference>
<evidence type="ECO:0000256" key="2">
    <source>
        <dbReference type="SAM" id="Phobius"/>
    </source>
</evidence>
<feature type="transmembrane region" description="Helical" evidence="2">
    <location>
        <begin position="403"/>
        <end position="427"/>
    </location>
</feature>
<feature type="transmembrane region" description="Helical" evidence="2">
    <location>
        <begin position="315"/>
        <end position="335"/>
    </location>
</feature>
<comment type="subcellular location">
    <subcellularLocation>
        <location evidence="1">Membrane</location>
        <topology evidence="1">Multi-pass membrane protein</topology>
    </subcellularLocation>
</comment>
<dbReference type="PANTHER" id="PTHR11360:SF251">
    <property type="entry name" value="MAJOR FACILITATOR SUPERFAMILY (MFS) PROFILE DOMAIN-CONTAINING PROTEIN"/>
    <property type="match status" value="1"/>
</dbReference>
<feature type="transmembrane region" description="Helical" evidence="2">
    <location>
        <begin position="493"/>
        <end position="513"/>
    </location>
</feature>
<feature type="transmembrane region" description="Helical" evidence="2">
    <location>
        <begin position="519"/>
        <end position="541"/>
    </location>
</feature>
<dbReference type="AlphaFoldDB" id="A0A3M6U548"/>
<proteinExistence type="predicted"/>
<dbReference type="InterPro" id="IPR050327">
    <property type="entry name" value="Proton-linked_MCT"/>
</dbReference>
<dbReference type="PANTHER" id="PTHR11360">
    <property type="entry name" value="MONOCARBOXYLATE TRANSPORTER"/>
    <property type="match status" value="1"/>
</dbReference>
<name>A0A3M6U548_POCDA</name>
<evidence type="ECO:0000313" key="4">
    <source>
        <dbReference type="EMBL" id="RMX48741.1"/>
    </source>
</evidence>
<dbReference type="Proteomes" id="UP000275408">
    <property type="component" value="Unassembled WGS sequence"/>
</dbReference>
<keyword evidence="2" id="KW-0812">Transmembrane</keyword>
<dbReference type="SUPFAM" id="SSF103473">
    <property type="entry name" value="MFS general substrate transporter"/>
    <property type="match status" value="2"/>
</dbReference>
<feature type="transmembrane region" description="Helical" evidence="2">
    <location>
        <begin position="375"/>
        <end position="397"/>
    </location>
</feature>
<feature type="transmembrane region" description="Helical" evidence="2">
    <location>
        <begin position="39"/>
        <end position="61"/>
    </location>
</feature>
<feature type="transmembrane region" description="Helical" evidence="2">
    <location>
        <begin position="193"/>
        <end position="216"/>
    </location>
</feature>
<organism evidence="4 5">
    <name type="scientific">Pocillopora damicornis</name>
    <name type="common">Cauliflower coral</name>
    <name type="synonym">Millepora damicornis</name>
    <dbReference type="NCBI Taxonomy" id="46731"/>
    <lineage>
        <taxon>Eukaryota</taxon>
        <taxon>Metazoa</taxon>
        <taxon>Cnidaria</taxon>
        <taxon>Anthozoa</taxon>
        <taxon>Hexacorallia</taxon>
        <taxon>Scleractinia</taxon>
        <taxon>Astrocoeniina</taxon>
        <taxon>Pocilloporidae</taxon>
        <taxon>Pocillopora</taxon>
    </lineage>
</organism>
<dbReference type="InterPro" id="IPR011701">
    <property type="entry name" value="MFS"/>
</dbReference>
<keyword evidence="5" id="KW-1185">Reference proteome</keyword>
<comment type="caution">
    <text evidence="4">The sequence shown here is derived from an EMBL/GenBank/DDBJ whole genome shotgun (WGS) entry which is preliminary data.</text>
</comment>
<dbReference type="GO" id="GO:0016020">
    <property type="term" value="C:membrane"/>
    <property type="evidence" value="ECO:0007669"/>
    <property type="project" value="UniProtKB-SubCell"/>
</dbReference>
<dbReference type="EMBL" id="RCHS01002239">
    <property type="protein sequence ID" value="RMX48741.1"/>
    <property type="molecule type" value="Genomic_DNA"/>
</dbReference>
<evidence type="ECO:0000259" key="3">
    <source>
        <dbReference type="PROSITE" id="PS50850"/>
    </source>
</evidence>
<dbReference type="InterPro" id="IPR036259">
    <property type="entry name" value="MFS_trans_sf"/>
</dbReference>
<keyword evidence="2" id="KW-0472">Membrane</keyword>
<accession>A0A3M6U548</accession>
<feature type="domain" description="Major facilitator superfamily (MFS) profile" evidence="3">
    <location>
        <begin position="423"/>
        <end position="563"/>
    </location>
</feature>
<evidence type="ECO:0000313" key="5">
    <source>
        <dbReference type="Proteomes" id="UP000275408"/>
    </source>
</evidence>
<dbReference type="PROSITE" id="PS50850">
    <property type="entry name" value="MFS"/>
    <property type="match status" value="2"/>
</dbReference>
<feature type="transmembrane region" description="Helical" evidence="2">
    <location>
        <begin position="131"/>
        <end position="154"/>
    </location>
</feature>
<feature type="transmembrane region" description="Helical" evidence="2">
    <location>
        <begin position="341"/>
        <end position="363"/>
    </location>
</feature>
<dbReference type="CDD" id="cd17352">
    <property type="entry name" value="MFS_MCT_SLC16"/>
    <property type="match status" value="1"/>
</dbReference>
<dbReference type="OrthoDB" id="5952548at2759"/>
<evidence type="ECO:0000256" key="1">
    <source>
        <dbReference type="ARBA" id="ARBA00004141"/>
    </source>
</evidence>
<protein>
    <recommendedName>
        <fullName evidence="3">Major facilitator superfamily (MFS) profile domain-containing protein</fullName>
    </recommendedName>
</protein>
<keyword evidence="2" id="KW-1133">Transmembrane helix</keyword>
<feature type="transmembrane region" description="Helical" evidence="2">
    <location>
        <begin position="285"/>
        <end position="303"/>
    </location>
</feature>